<dbReference type="STRING" id="91928.A0A0D2BE37"/>
<dbReference type="InterPro" id="IPR036864">
    <property type="entry name" value="Zn2-C6_fun-type_DNA-bd_sf"/>
</dbReference>
<dbReference type="GO" id="GO:0000981">
    <property type="term" value="F:DNA-binding transcription factor activity, RNA polymerase II-specific"/>
    <property type="evidence" value="ECO:0007669"/>
    <property type="project" value="InterPro"/>
</dbReference>
<comment type="subcellular location">
    <subcellularLocation>
        <location evidence="1">Nucleus</location>
    </subcellularLocation>
</comment>
<reference evidence="9 10" key="1">
    <citation type="submission" date="2015-01" db="EMBL/GenBank/DDBJ databases">
        <title>The Genome Sequence of Exophiala spinifera CBS89968.</title>
        <authorList>
            <consortium name="The Broad Institute Genomics Platform"/>
            <person name="Cuomo C."/>
            <person name="de Hoog S."/>
            <person name="Gorbushina A."/>
            <person name="Stielow B."/>
            <person name="Teixiera M."/>
            <person name="Abouelleil A."/>
            <person name="Chapman S.B."/>
            <person name="Priest M."/>
            <person name="Young S.K."/>
            <person name="Wortman J."/>
            <person name="Nusbaum C."/>
            <person name="Birren B."/>
        </authorList>
    </citation>
    <scope>NUCLEOTIDE SEQUENCE [LARGE SCALE GENOMIC DNA]</scope>
    <source>
        <strain evidence="9 10">CBS 89968</strain>
    </source>
</reference>
<keyword evidence="6" id="KW-0804">Transcription</keyword>
<keyword evidence="10" id="KW-1185">Reference proteome</keyword>
<dbReference type="GO" id="GO:0006351">
    <property type="term" value="P:DNA-templated transcription"/>
    <property type="evidence" value="ECO:0007669"/>
    <property type="project" value="InterPro"/>
</dbReference>
<evidence type="ECO:0000256" key="1">
    <source>
        <dbReference type="ARBA" id="ARBA00004123"/>
    </source>
</evidence>
<gene>
    <name evidence="9" type="ORF">PV08_04434</name>
</gene>
<evidence type="ECO:0000256" key="5">
    <source>
        <dbReference type="ARBA" id="ARBA00023125"/>
    </source>
</evidence>
<keyword evidence="4" id="KW-0805">Transcription regulation</keyword>
<evidence type="ECO:0000256" key="2">
    <source>
        <dbReference type="ARBA" id="ARBA00022723"/>
    </source>
</evidence>
<dbReference type="SMART" id="SM00906">
    <property type="entry name" value="Fungal_trans"/>
    <property type="match status" value="1"/>
</dbReference>
<dbReference type="CDD" id="cd12148">
    <property type="entry name" value="fungal_TF_MHR"/>
    <property type="match status" value="1"/>
</dbReference>
<dbReference type="InterPro" id="IPR001138">
    <property type="entry name" value="Zn2Cys6_DnaBD"/>
</dbReference>
<protein>
    <recommendedName>
        <fullName evidence="8">Zn(2)-C6 fungal-type domain-containing protein</fullName>
    </recommendedName>
</protein>
<dbReference type="InterPro" id="IPR007219">
    <property type="entry name" value="XnlR_reg_dom"/>
</dbReference>
<dbReference type="Pfam" id="PF04082">
    <property type="entry name" value="Fungal_trans"/>
    <property type="match status" value="1"/>
</dbReference>
<dbReference type="GeneID" id="27331517"/>
<dbReference type="Gene3D" id="4.10.240.10">
    <property type="entry name" value="Zn(2)-C6 fungal-type DNA-binding domain"/>
    <property type="match status" value="1"/>
</dbReference>
<dbReference type="SMART" id="SM00066">
    <property type="entry name" value="GAL4"/>
    <property type="match status" value="1"/>
</dbReference>
<evidence type="ECO:0000313" key="10">
    <source>
        <dbReference type="Proteomes" id="UP000053328"/>
    </source>
</evidence>
<keyword evidence="5" id="KW-0238">DNA-binding</keyword>
<evidence type="ECO:0000259" key="8">
    <source>
        <dbReference type="PROSITE" id="PS50048"/>
    </source>
</evidence>
<sequence length="671" mass="74023">MQRSGEKRISCKRCQTRKIRCSRTTPCRSCATAGVKCEFRSDDWKRVPVSQEYVTALEARVATLESFLSSIKSSTGEQRDEIIRGIDVDDHLPTGVDRTPSIVDVETFTPPGYWGATAEGSPVFHRAGSAYGTGLIQPYPSSQPVSDAWLHSSISSIPRLVIDECVDLFFQWQRPFCRMLDRDSIPSRTSALSEPISGLVHAVCALGALMSHDQNIKHLAPLFIAAAENAVADSFDTLDVTTAQTFLLCAVFESGRGNASKGWMYSGVALRVAEALGIHEDHLQPVSTGPSGTLPVDFESRRRMSLTLAISDKMLSLFFGHTPMMNLAEYDTDPKQIQPVVVPAASPDDAIAYQISPQPAASQIASYSSDDDSTGFYSLLLQKQAQLATIAGDFQNHTYLSRRRRPSRRSEVANGAVHNKLNARLLGWYNSLPSELRWSRWTSNNEPLDPGVATTHVLYHIVRLVLNRPLLAVHHHSPHLQLAAARQASDICVDSVETIVGILRRYRAQHTLMNAPLVFVHGVITAADTTLLIDSTKSQNHDTDLKDKDSVLPFLDVLLSELSYSWTVAGHARDGLRNRLQQMHTATLQRDDYKSFSSPSTSTEYSCEFSDLQSTDLSTSDFSHGAVLPQDPPWPGVKPQLDLEILGATELEFDLSNVFQYGGGVSDMYPF</sequence>
<evidence type="ECO:0000256" key="7">
    <source>
        <dbReference type="ARBA" id="ARBA00023242"/>
    </source>
</evidence>
<dbReference type="Pfam" id="PF00172">
    <property type="entry name" value="Zn_clus"/>
    <property type="match status" value="1"/>
</dbReference>
<dbReference type="GO" id="GO:0003677">
    <property type="term" value="F:DNA binding"/>
    <property type="evidence" value="ECO:0007669"/>
    <property type="project" value="UniProtKB-KW"/>
</dbReference>
<dbReference type="AlphaFoldDB" id="A0A0D2BE37"/>
<feature type="domain" description="Zn(2)-C6 fungal-type" evidence="8">
    <location>
        <begin position="10"/>
        <end position="39"/>
    </location>
</feature>
<keyword evidence="3" id="KW-0862">Zinc</keyword>
<dbReference type="EMBL" id="KN847494">
    <property type="protein sequence ID" value="KIW17243.1"/>
    <property type="molecule type" value="Genomic_DNA"/>
</dbReference>
<evidence type="ECO:0000313" key="9">
    <source>
        <dbReference type="EMBL" id="KIW17243.1"/>
    </source>
</evidence>
<dbReference type="PROSITE" id="PS50048">
    <property type="entry name" value="ZN2_CY6_FUNGAL_2"/>
    <property type="match status" value="1"/>
</dbReference>
<dbReference type="PANTHER" id="PTHR31313">
    <property type="entry name" value="TY1 ENHANCER ACTIVATOR"/>
    <property type="match status" value="1"/>
</dbReference>
<organism evidence="9 10">
    <name type="scientific">Exophiala spinifera</name>
    <dbReference type="NCBI Taxonomy" id="91928"/>
    <lineage>
        <taxon>Eukaryota</taxon>
        <taxon>Fungi</taxon>
        <taxon>Dikarya</taxon>
        <taxon>Ascomycota</taxon>
        <taxon>Pezizomycotina</taxon>
        <taxon>Eurotiomycetes</taxon>
        <taxon>Chaetothyriomycetidae</taxon>
        <taxon>Chaetothyriales</taxon>
        <taxon>Herpotrichiellaceae</taxon>
        <taxon>Exophiala</taxon>
    </lineage>
</organism>
<proteinExistence type="predicted"/>
<dbReference type="Proteomes" id="UP000053328">
    <property type="component" value="Unassembled WGS sequence"/>
</dbReference>
<accession>A0A0D2BE37</accession>
<dbReference type="PANTHER" id="PTHR31313:SF81">
    <property type="entry name" value="TY1 ENHANCER ACTIVATOR"/>
    <property type="match status" value="1"/>
</dbReference>
<dbReference type="InterPro" id="IPR051615">
    <property type="entry name" value="Transcr_Regulatory_Elem"/>
</dbReference>
<dbReference type="HOGENOM" id="CLU_015811_1_0_1"/>
<dbReference type="SUPFAM" id="SSF57701">
    <property type="entry name" value="Zn2/Cys6 DNA-binding domain"/>
    <property type="match status" value="1"/>
</dbReference>
<name>A0A0D2BE37_9EURO</name>
<evidence type="ECO:0000256" key="4">
    <source>
        <dbReference type="ARBA" id="ARBA00023015"/>
    </source>
</evidence>
<keyword evidence="2" id="KW-0479">Metal-binding</keyword>
<dbReference type="OrthoDB" id="2154091at2759"/>
<dbReference type="CDD" id="cd00067">
    <property type="entry name" value="GAL4"/>
    <property type="match status" value="1"/>
</dbReference>
<evidence type="ECO:0000256" key="6">
    <source>
        <dbReference type="ARBA" id="ARBA00023163"/>
    </source>
</evidence>
<keyword evidence="7" id="KW-0539">Nucleus</keyword>
<dbReference type="VEuPathDB" id="FungiDB:PV08_04434"/>
<dbReference type="RefSeq" id="XP_016237459.1">
    <property type="nucleotide sequence ID" value="XM_016378782.1"/>
</dbReference>
<dbReference type="GO" id="GO:0008270">
    <property type="term" value="F:zinc ion binding"/>
    <property type="evidence" value="ECO:0007669"/>
    <property type="project" value="InterPro"/>
</dbReference>
<dbReference type="GO" id="GO:0005634">
    <property type="term" value="C:nucleus"/>
    <property type="evidence" value="ECO:0007669"/>
    <property type="project" value="UniProtKB-SubCell"/>
</dbReference>
<evidence type="ECO:0000256" key="3">
    <source>
        <dbReference type="ARBA" id="ARBA00022833"/>
    </source>
</evidence>